<name>B2GM37_KOCRD</name>
<dbReference type="Pfam" id="PF19877">
    <property type="entry name" value="DUF6350"/>
    <property type="match status" value="1"/>
</dbReference>
<feature type="compositionally biased region" description="Low complexity" evidence="1">
    <location>
        <begin position="560"/>
        <end position="574"/>
    </location>
</feature>
<gene>
    <name evidence="3" type="ordered locus">KRH_18060</name>
</gene>
<feature type="compositionally biased region" description="Basic and acidic residues" evidence="1">
    <location>
        <begin position="525"/>
        <end position="541"/>
    </location>
</feature>
<reference evidence="3 4" key="1">
    <citation type="journal article" date="2008" name="J. Bacteriol.">
        <title>Complete genome sequence of the soil actinomycete Kocuria rhizophila.</title>
        <authorList>
            <person name="Takarada H."/>
            <person name="Sekine M."/>
            <person name="Kosugi H."/>
            <person name="Matsuo Y."/>
            <person name="Fujisawa T."/>
            <person name="Omata S."/>
            <person name="Kishi E."/>
            <person name="Shimizu A."/>
            <person name="Tsukatani N."/>
            <person name="Tanikawa S."/>
            <person name="Fujita N."/>
            <person name="Harayama S."/>
        </authorList>
    </citation>
    <scope>NUCLEOTIDE SEQUENCE [LARGE SCALE GENOMIC DNA]</scope>
    <source>
        <strain evidence="4">ATCC 9341 / DSM 348 / NBRC 103217 / DC2201</strain>
    </source>
</reference>
<evidence type="ECO:0000313" key="3">
    <source>
        <dbReference type="EMBL" id="BAG30153.1"/>
    </source>
</evidence>
<feature type="transmembrane region" description="Helical" evidence="2">
    <location>
        <begin position="156"/>
        <end position="177"/>
    </location>
</feature>
<organism evidence="3 4">
    <name type="scientific">Kocuria rhizophila (strain ATCC 9341 / DSM 348 / NBRC 103217 / DC2201)</name>
    <dbReference type="NCBI Taxonomy" id="378753"/>
    <lineage>
        <taxon>Bacteria</taxon>
        <taxon>Bacillati</taxon>
        <taxon>Actinomycetota</taxon>
        <taxon>Actinomycetes</taxon>
        <taxon>Micrococcales</taxon>
        <taxon>Micrococcaceae</taxon>
        <taxon>Kocuria</taxon>
    </lineage>
</organism>
<dbReference type="Proteomes" id="UP000008838">
    <property type="component" value="Chromosome"/>
</dbReference>
<dbReference type="eggNOG" id="COG3266">
    <property type="taxonomic scope" value="Bacteria"/>
</dbReference>
<feature type="transmembrane region" description="Helical" evidence="2">
    <location>
        <begin position="61"/>
        <end position="88"/>
    </location>
</feature>
<keyword evidence="4" id="KW-1185">Reference proteome</keyword>
<feature type="transmembrane region" description="Helical" evidence="2">
    <location>
        <begin position="386"/>
        <end position="414"/>
    </location>
</feature>
<evidence type="ECO:0000256" key="1">
    <source>
        <dbReference type="SAM" id="MobiDB-lite"/>
    </source>
</evidence>
<dbReference type="EMBL" id="AP009152">
    <property type="protein sequence ID" value="BAG30153.1"/>
    <property type="molecule type" value="Genomic_DNA"/>
</dbReference>
<keyword evidence="2" id="KW-1133">Transmembrane helix</keyword>
<evidence type="ECO:0000256" key="2">
    <source>
        <dbReference type="SAM" id="Phobius"/>
    </source>
</evidence>
<keyword evidence="2" id="KW-0812">Transmembrane</keyword>
<feature type="transmembrane region" description="Helical" evidence="2">
    <location>
        <begin position="183"/>
        <end position="204"/>
    </location>
</feature>
<feature type="transmembrane region" description="Helical" evidence="2">
    <location>
        <begin position="434"/>
        <end position="456"/>
    </location>
</feature>
<feature type="region of interest" description="Disordered" evidence="1">
    <location>
        <begin position="472"/>
        <end position="640"/>
    </location>
</feature>
<feature type="transmembrane region" description="Helical" evidence="2">
    <location>
        <begin position="345"/>
        <end position="366"/>
    </location>
</feature>
<evidence type="ECO:0000313" key="4">
    <source>
        <dbReference type="Proteomes" id="UP000008838"/>
    </source>
</evidence>
<protein>
    <submittedName>
        <fullName evidence="3">Hypothetical membrane protein</fullName>
    </submittedName>
</protein>
<proteinExistence type="predicted"/>
<accession>B2GM37</accession>
<dbReference type="KEGG" id="krh:KRH_18060"/>
<feature type="transmembrane region" description="Helical" evidence="2">
    <location>
        <begin position="237"/>
        <end position="261"/>
    </location>
</feature>
<feature type="transmembrane region" description="Helical" evidence="2">
    <location>
        <begin position="125"/>
        <end position="144"/>
    </location>
</feature>
<dbReference type="STRING" id="378753.KRH_18060"/>
<dbReference type="AlphaFoldDB" id="B2GM37"/>
<keyword evidence="2" id="KW-0472">Membrane</keyword>
<feature type="compositionally biased region" description="Basic residues" evidence="1">
    <location>
        <begin position="612"/>
        <end position="629"/>
    </location>
</feature>
<dbReference type="InterPro" id="IPR045931">
    <property type="entry name" value="DUF6350"/>
</dbReference>
<dbReference type="HOGENOM" id="CLU_427463_0_0_11"/>
<sequence length="640" mass="66040">MGAGRRGRMGGMKLPSVPGVVSGVRDRWQARGSSAASEPSRPARSDAGVPMPLALQGVVELLVVAVVGLLLGALLLGAVWAAGGFATLGAAGSLRLAGQAWLLSHGAPVGIHAIQGLSLDGGGTVTLLPLGLSLIPFTLAVVAGRRIARACWRGQFLVPFVAGMAAYAGFGVLVALLSRTEQVSVQLLPAALCPLVPAGLGTLVGGWSASRSLAAVLGTDAASWLERTSQYSRWAGSYVWAVIRAGFLAAVAAVAGGALLLTLALGANWDDVITVYQDLGTGAAGDTALTALQLGFLPNMVVWALAWSTGAGFSLGSGTITSPFHTVLGPLPQFPALAAVPADPGAFTAGVLALPVIAGLLAGWWFCREGENHLDDWMAIRLPLRWLTFVLSTLLTVAFIAAVGAGLVAALAWLSGGSLGIGRLTEIGPDAGKVFVWLGAELAVGAAVGYLLGPWLEREGYRSRSWGSDDDAAAALSDGPVPAAQTPSQNILTGDQDKAEEGEPPVAPRARRFPWTRSSTPEDTLPEHLAPEDVRSEHPTSEGEPVEDPVRPGETPGPWGRSAAASASRTGSTTVGARDTARAPRAKPATVRVGGAEPAPAEETDTGPSRRKEAKRRRAEKRSAKRKAARLAAMDRENER</sequence>